<dbReference type="Gene3D" id="3.30.700.10">
    <property type="entry name" value="Glycoprotein, Type 4 Pilin"/>
    <property type="match status" value="1"/>
</dbReference>
<dbReference type="NCBIfam" id="TIGR02532">
    <property type="entry name" value="IV_pilin_GFxxxE"/>
    <property type="match status" value="1"/>
</dbReference>
<gene>
    <name evidence="1" type="ORF">UW84_C0038G0009</name>
</gene>
<dbReference type="AlphaFoldDB" id="A0A0G1NM16"/>
<evidence type="ECO:0000313" key="2">
    <source>
        <dbReference type="Proteomes" id="UP000034797"/>
    </source>
</evidence>
<reference evidence="1 2" key="1">
    <citation type="journal article" date="2015" name="Nature">
        <title>rRNA introns, odd ribosomes, and small enigmatic genomes across a large radiation of phyla.</title>
        <authorList>
            <person name="Brown C.T."/>
            <person name="Hug L.A."/>
            <person name="Thomas B.C."/>
            <person name="Sharon I."/>
            <person name="Castelle C.J."/>
            <person name="Singh A."/>
            <person name="Wilkins M.J."/>
            <person name="Williams K.H."/>
            <person name="Banfield J.F."/>
        </authorList>
    </citation>
    <scope>NUCLEOTIDE SEQUENCE [LARGE SCALE GENOMIC DNA]</scope>
</reference>
<dbReference type="Pfam" id="PF07963">
    <property type="entry name" value="N_methyl"/>
    <property type="match status" value="1"/>
</dbReference>
<dbReference type="SUPFAM" id="SSF54523">
    <property type="entry name" value="Pili subunits"/>
    <property type="match status" value="1"/>
</dbReference>
<sequence>MKNKGFTLMELLIVIGVLGILAAGLLAAIDPFEQLKKARDTNNRSAAIEFLGSSQRYYTTHGYLPWFKPATTGTGYDVTNCPAADWDIIRPAVPVVTYPRNAVKVGLGITDATSGVSKCISNTLLVDGEIKSTFFAGLKTPIYIMSGSPTNVGVCFAPEGKSNLSDTQTKYLFTVTGTGPNGVISLPVAGCTADEKSGGLCLQCFE</sequence>
<dbReference type="InterPro" id="IPR045584">
    <property type="entry name" value="Pilin-like"/>
</dbReference>
<protein>
    <submittedName>
        <fullName evidence="1">Uncharacterized protein</fullName>
    </submittedName>
</protein>
<organism evidence="1 2">
    <name type="scientific">Candidatus Collierbacteria bacterium GW2011_GWA2_44_99</name>
    <dbReference type="NCBI Taxonomy" id="1618380"/>
    <lineage>
        <taxon>Bacteria</taxon>
        <taxon>Candidatus Collieribacteriota</taxon>
    </lineage>
</organism>
<evidence type="ECO:0000313" key="1">
    <source>
        <dbReference type="EMBL" id="KKT85259.1"/>
    </source>
</evidence>
<dbReference type="InterPro" id="IPR012902">
    <property type="entry name" value="N_methyl_site"/>
</dbReference>
<dbReference type="Proteomes" id="UP000034797">
    <property type="component" value="Unassembled WGS sequence"/>
</dbReference>
<accession>A0A0G1NM16</accession>
<name>A0A0G1NM16_9BACT</name>
<comment type="caution">
    <text evidence="1">The sequence shown here is derived from an EMBL/GenBank/DDBJ whole genome shotgun (WGS) entry which is preliminary data.</text>
</comment>
<proteinExistence type="predicted"/>
<dbReference type="EMBL" id="LCJW01000038">
    <property type="protein sequence ID" value="KKT85259.1"/>
    <property type="molecule type" value="Genomic_DNA"/>
</dbReference>